<proteinExistence type="predicted"/>
<keyword evidence="2" id="KW-1185">Reference proteome</keyword>
<organism evidence="1 2">
    <name type="scientific">Solemya pervernicosa gill symbiont</name>
    <dbReference type="NCBI Taxonomy" id="642797"/>
    <lineage>
        <taxon>Bacteria</taxon>
        <taxon>Pseudomonadati</taxon>
        <taxon>Pseudomonadota</taxon>
        <taxon>Gammaproteobacteria</taxon>
        <taxon>sulfur-oxidizing symbionts</taxon>
    </lineage>
</organism>
<dbReference type="EMBL" id="MPRL01000051">
    <property type="protein sequence ID" value="OOZ39437.1"/>
    <property type="molecule type" value="Genomic_DNA"/>
</dbReference>
<sequence length="160" mass="18185">MFQKELEVEKSNHALLIMLLLFGLLIPFSAVSAPDERLLTYELKPRTSEAEFGKAFFVDYFVRNNGTSHVVLCKCQRLGEIIFGKLGENNEAPLFLDRFRTTNPPKPEDFVTIPPGSVAKFSWGDFGEEYFSTTGEWLLKIRDSFTPAVAPNGEMSWQVR</sequence>
<reference evidence="1 2" key="1">
    <citation type="submission" date="2016-11" db="EMBL/GenBank/DDBJ databases">
        <title>Mixed transmission modes and dynamic genome evolution in an obligate animal-bacterial symbiosis.</title>
        <authorList>
            <person name="Russell S.L."/>
            <person name="Corbett-Detig R.B."/>
            <person name="Cavanaugh C.M."/>
        </authorList>
    </citation>
    <scope>NUCLEOTIDE SEQUENCE [LARGE SCALE GENOMIC DNA]</scope>
    <source>
        <strain evidence="1">Sveles-Q1</strain>
    </source>
</reference>
<evidence type="ECO:0000313" key="1">
    <source>
        <dbReference type="EMBL" id="OOZ39437.1"/>
    </source>
</evidence>
<dbReference type="AlphaFoldDB" id="A0A1T2L2W3"/>
<name>A0A1T2L2W3_9GAMM</name>
<comment type="caution">
    <text evidence="1">The sequence shown here is derived from an EMBL/GenBank/DDBJ whole genome shotgun (WGS) entry which is preliminary data.</text>
</comment>
<protein>
    <submittedName>
        <fullName evidence="1">Uncharacterized protein</fullName>
    </submittedName>
</protein>
<accession>A0A1T2L2W3</accession>
<evidence type="ECO:0000313" key="2">
    <source>
        <dbReference type="Proteomes" id="UP000191110"/>
    </source>
</evidence>
<dbReference type="Proteomes" id="UP000191110">
    <property type="component" value="Unassembled WGS sequence"/>
</dbReference>
<gene>
    <name evidence="1" type="ORF">BOW53_11530</name>
</gene>